<protein>
    <submittedName>
        <fullName evidence="3">Ubiquitin carrier protein, related</fullName>
        <ecNumber evidence="3">6.3.2.-</ecNumber>
    </submittedName>
</protein>
<dbReference type="InterPro" id="IPR016135">
    <property type="entry name" value="UBQ-conjugating_enzyme/RWD"/>
</dbReference>
<dbReference type="PROSITE" id="PS50127">
    <property type="entry name" value="UBC_2"/>
    <property type="match status" value="1"/>
</dbReference>
<dbReference type="Pfam" id="PF00179">
    <property type="entry name" value="UQ_con"/>
    <property type="match status" value="1"/>
</dbReference>
<feature type="region of interest" description="Disordered" evidence="1">
    <location>
        <begin position="302"/>
        <end position="489"/>
    </location>
</feature>
<dbReference type="Proteomes" id="UP000007494">
    <property type="component" value="Chromosome Ia"/>
</dbReference>
<evidence type="ECO:0000313" key="4">
    <source>
        <dbReference type="Proteomes" id="UP000007494"/>
    </source>
</evidence>
<dbReference type="RefSeq" id="XP_003879746.1">
    <property type="nucleotide sequence ID" value="XM_003879697.1"/>
</dbReference>
<dbReference type="CDD" id="cd23808">
    <property type="entry name" value="UBCc_UBE2W"/>
    <property type="match status" value="1"/>
</dbReference>
<proteinExistence type="predicted"/>
<feature type="compositionally biased region" description="Basic residues" evidence="1">
    <location>
        <begin position="471"/>
        <end position="480"/>
    </location>
</feature>
<dbReference type="eggNOG" id="KOG0417">
    <property type="taxonomic scope" value="Eukaryota"/>
</dbReference>
<dbReference type="PANTHER" id="PTHR24067">
    <property type="entry name" value="UBIQUITIN-CONJUGATING ENZYME E2"/>
    <property type="match status" value="1"/>
</dbReference>
<gene>
    <name evidence="3" type="ORF">NCLIV_001990</name>
</gene>
<dbReference type="OrthoDB" id="1158011at2759"/>
<evidence type="ECO:0000256" key="1">
    <source>
        <dbReference type="SAM" id="MobiDB-lite"/>
    </source>
</evidence>
<dbReference type="AlphaFoldDB" id="F0V7M0"/>
<dbReference type="Gene3D" id="3.10.110.10">
    <property type="entry name" value="Ubiquitin Conjugating Enzyme"/>
    <property type="match status" value="1"/>
</dbReference>
<organism evidence="3 4">
    <name type="scientific">Neospora caninum (strain Liverpool)</name>
    <dbReference type="NCBI Taxonomy" id="572307"/>
    <lineage>
        <taxon>Eukaryota</taxon>
        <taxon>Sar</taxon>
        <taxon>Alveolata</taxon>
        <taxon>Apicomplexa</taxon>
        <taxon>Conoidasida</taxon>
        <taxon>Coccidia</taxon>
        <taxon>Eucoccidiorida</taxon>
        <taxon>Eimeriorina</taxon>
        <taxon>Sarcocystidae</taxon>
        <taxon>Neospora</taxon>
    </lineage>
</organism>
<reference evidence="4" key="1">
    <citation type="journal article" date="2012" name="PLoS Pathog.">
        <title>Comparative genomics of the apicomplexan parasites Toxoplasma gondii and Neospora caninum: Coccidia differing in host range and transmission strategy.</title>
        <authorList>
            <person name="Reid A.J."/>
            <person name="Vermont S.J."/>
            <person name="Cotton J.A."/>
            <person name="Harris D."/>
            <person name="Hill-Cawthorne G.A."/>
            <person name="Konen-Waisman S."/>
            <person name="Latham S.M."/>
            <person name="Mourier T."/>
            <person name="Norton R."/>
            <person name="Quail M.A."/>
            <person name="Sanders M."/>
            <person name="Shanmugam D."/>
            <person name="Sohal A."/>
            <person name="Wasmuth J.D."/>
            <person name="Brunk B."/>
            <person name="Grigg M.E."/>
            <person name="Howard J.C."/>
            <person name="Parkinson J."/>
            <person name="Roos D.S."/>
            <person name="Trees A.J."/>
            <person name="Berriman M."/>
            <person name="Pain A."/>
            <person name="Wastling J.M."/>
        </authorList>
    </citation>
    <scope>NUCLEOTIDE SEQUENCE [LARGE SCALE GENOMIC DNA]</scope>
    <source>
        <strain evidence="4">Liverpool</strain>
    </source>
</reference>
<dbReference type="OMA" id="THREDQE"/>
<dbReference type="EC" id="6.3.2.-" evidence="3"/>
<keyword evidence="4" id="KW-1185">Reference proteome</keyword>
<feature type="domain" description="UBC core" evidence="2">
    <location>
        <begin position="504"/>
        <end position="641"/>
    </location>
</feature>
<accession>F0V7M0</accession>
<dbReference type="GeneID" id="13440598"/>
<dbReference type="VEuPathDB" id="ToxoDB:NCLIV_001990"/>
<evidence type="ECO:0000313" key="3">
    <source>
        <dbReference type="EMBL" id="CBZ49711.1"/>
    </source>
</evidence>
<dbReference type="InterPro" id="IPR050113">
    <property type="entry name" value="Ub_conjugating_enzyme"/>
</dbReference>
<dbReference type="GO" id="GO:0016874">
    <property type="term" value="F:ligase activity"/>
    <property type="evidence" value="ECO:0007669"/>
    <property type="project" value="UniProtKB-KW"/>
</dbReference>
<feature type="compositionally biased region" description="Basic and acidic residues" evidence="1">
    <location>
        <begin position="459"/>
        <end position="470"/>
    </location>
</feature>
<name>F0V7M0_NEOCL</name>
<dbReference type="EMBL" id="FR823380">
    <property type="protein sequence ID" value="CBZ49711.1"/>
    <property type="molecule type" value="Genomic_DNA"/>
</dbReference>
<keyword evidence="3" id="KW-0436">Ligase</keyword>
<dbReference type="SMART" id="SM00212">
    <property type="entry name" value="UBCc"/>
    <property type="match status" value="1"/>
</dbReference>
<dbReference type="SUPFAM" id="SSF54495">
    <property type="entry name" value="UBC-like"/>
    <property type="match status" value="1"/>
</dbReference>
<evidence type="ECO:0000259" key="2">
    <source>
        <dbReference type="PROSITE" id="PS50127"/>
    </source>
</evidence>
<dbReference type="InterPro" id="IPR000608">
    <property type="entry name" value="UBC"/>
</dbReference>
<sequence>MERRRTVKCMYTGEHIFGSSFSRVALVPLLLFVSQGIKGSFFSSVPFLGAQALFAFREVTSTVENPTASQSALCSYSLKATRPLACVSSRSPDISGIFSEFCLGPCSPSSPSGTSPPGLPVVSSVPVLVPVPCLITTSLRRPYSVFSWRMTPGSAAHPPPAYPVLAIVLSQRLAKSCCASNCSVSPSSSLSLPFSPAPSSSSRVSWSASSPSHPFSYSGSSASPLQSASASREFPSGSRPPLWRLFCEALASRLTKENEKGDSRALDSAISSTLSCPPLRSPRPLYPAFTLRSALATAVSRPWGSPFENRRETGKTSRQTSAVTPSAADEQRRTSNDASDNCIAGGQEDSGETSGSDSGTPREGDEADEATDEASSVEIVHDGEKSRALPYTRKGKKEAARRATGRACQGAETRPNGIPDAEARAAEPVKSLEGVQRDDVGYQPQDQEGEQEEQGQQKTHREDQEKEERGRAHRKVRSGQKKKDGGAREATALRHLQRRFSPGHANYRVQKELQAFLSNPPPNCRVYVHPSNIRIWLIEMTGVKGSPYANETYRLKVVIPPDYPFRPPTCFFLQPDICLNLLGSDWRPSLSISAVAVAILSMLTSAKQKQLPTDNAARKLCKEETGTRNRRVPVPRRQSVAPPGTGESWCSLPENPFRESRGYLEAF</sequence>
<dbReference type="InParanoid" id="F0V7M0"/>
<feature type="region of interest" description="Disordered" evidence="1">
    <location>
        <begin position="623"/>
        <end position="651"/>
    </location>
</feature>